<protein>
    <submittedName>
        <fullName evidence="1">Uncharacterized protein</fullName>
    </submittedName>
</protein>
<accession>A0A4Y5TRR3</accession>
<gene>
    <name evidence="1" type="ORF">CPT_Moabite_240</name>
</gene>
<dbReference type="Pfam" id="PF25613">
    <property type="entry name" value="DUF7941"/>
    <property type="match status" value="1"/>
</dbReference>
<keyword evidence="2" id="KW-1185">Reference proteome</keyword>
<reference evidence="2" key="1">
    <citation type="submission" date="2019-05" db="EMBL/GenBank/DDBJ databases">
        <title>Complete Genome Sequence of Serratia marcescens Myophage Moabite.</title>
        <authorList>
            <person name="Price L."/>
            <person name="Rohren M."/>
            <person name="Newkirk H."/>
            <person name="Liu M."/>
            <person name="Ramsey J."/>
        </authorList>
    </citation>
    <scope>NUCLEOTIDE SEQUENCE [LARGE SCALE GENOMIC DNA]</scope>
</reference>
<evidence type="ECO:0000313" key="1">
    <source>
        <dbReference type="EMBL" id="QDB71270.1"/>
    </source>
</evidence>
<organism evidence="1 2">
    <name type="scientific">Serratia phage Moabite</name>
    <dbReference type="NCBI Taxonomy" id="2587814"/>
    <lineage>
        <taxon>Viruses</taxon>
        <taxon>Duplodnaviria</taxon>
        <taxon>Heunggongvirae</taxon>
        <taxon>Uroviricota</taxon>
        <taxon>Caudoviricetes</taxon>
        <taxon>Chimalliviridae</taxon>
        <taxon>Moabitevirus</taxon>
        <taxon>Moabitevirus moabite</taxon>
    </lineage>
</organism>
<name>A0A4Y5TRR3_9CAUD</name>
<dbReference type="EMBL" id="MK994515">
    <property type="protein sequence ID" value="QDB71270.1"/>
    <property type="molecule type" value="Genomic_DNA"/>
</dbReference>
<dbReference type="InterPro" id="IPR057701">
    <property type="entry name" value="DUF7941"/>
</dbReference>
<dbReference type="Proteomes" id="UP000319063">
    <property type="component" value="Segment"/>
</dbReference>
<proteinExistence type="predicted"/>
<sequence>MILSIDPRLSSDGMMGQLLSFSAGLTITIDDVDLSDPVPIPVEANGANTSIDIIRLPGSKNIKPGGPQRVTRKYRRVDINHFCKDLHAATSNTFGSIYPSVANFNKYFETLLDPNDLKFKVEYNDDRTERLVTATVRSGHYGFFGEVTFTHSADNPGKIKLSDAFGKDEELPGFTGAVYKKALNQTFFPGMTDTGK</sequence>
<evidence type="ECO:0000313" key="2">
    <source>
        <dbReference type="Proteomes" id="UP000319063"/>
    </source>
</evidence>